<dbReference type="CDD" id="cd11296">
    <property type="entry name" value="O-FucT_like"/>
    <property type="match status" value="1"/>
</dbReference>
<dbReference type="Gene3D" id="3.40.50.11350">
    <property type="match status" value="1"/>
</dbReference>
<sequence>MTDGVPETTQAVATPASPKPDDTPDTEKLPIRLVMTKGGMFRAVSTAGHLLHLAEQDGHDVVVRWPESVYKDPEMRGDPWEYFFEPPMTDYAGPIGKLTGINSLYPGTVTSTEHIFSPRIFRGIAESQDLPKDRHLGHSILTKFIRPKAYVRAMADDFQTAFLNRPFVGLHLRGPGRLHGGADVMRDLLQPGEPIPYKFYFKAVRRALRQNRRALVFACSDSQDVIDRVRREFGKRVVTYPSTRSRFGEMHESHPENEGAVYSPFKLGLDVLVEAMLLARARHFVHGNSNVSNYVLCAAPDMPSTFVYEPIMGKYKERMRAELAQQKQAAKG</sequence>
<organism evidence="2 3">
    <name type="scientific">Maritimibacter alkaliphilus HTCC2654</name>
    <dbReference type="NCBI Taxonomy" id="314271"/>
    <lineage>
        <taxon>Bacteria</taxon>
        <taxon>Pseudomonadati</taxon>
        <taxon>Pseudomonadota</taxon>
        <taxon>Alphaproteobacteria</taxon>
        <taxon>Rhodobacterales</taxon>
        <taxon>Roseobacteraceae</taxon>
        <taxon>Maritimibacter</taxon>
    </lineage>
</organism>
<proteinExistence type="predicted"/>
<name>A3VI18_9RHOB</name>
<evidence type="ECO:0000313" key="2">
    <source>
        <dbReference type="EMBL" id="EAQ12017.1"/>
    </source>
</evidence>
<dbReference type="STRING" id="314271.RB2654_00905"/>
<gene>
    <name evidence="2" type="ORF">RB2654_00905</name>
</gene>
<dbReference type="RefSeq" id="WP_008327779.1">
    <property type="nucleotide sequence ID" value="NZ_CH902578.1"/>
</dbReference>
<dbReference type="AlphaFoldDB" id="A3VI18"/>
<dbReference type="HOGENOM" id="CLU_836259_0_0_5"/>
<protein>
    <submittedName>
        <fullName evidence="2">Uncharacterized protein</fullName>
    </submittedName>
</protein>
<evidence type="ECO:0000256" key="1">
    <source>
        <dbReference type="SAM" id="MobiDB-lite"/>
    </source>
</evidence>
<keyword evidence="3" id="KW-1185">Reference proteome</keyword>
<dbReference type="OrthoDB" id="7875850at2"/>
<feature type="compositionally biased region" description="Basic and acidic residues" evidence="1">
    <location>
        <begin position="19"/>
        <end position="28"/>
    </location>
</feature>
<dbReference type="EMBL" id="AAMT01000010">
    <property type="protein sequence ID" value="EAQ12017.1"/>
    <property type="molecule type" value="Genomic_DNA"/>
</dbReference>
<reference evidence="2 3" key="1">
    <citation type="journal article" date="2010" name="J. Bacteriol.">
        <title>Genome sequences of Pelagibaca bermudensis HTCC2601T and Maritimibacter alkaliphilus HTCC2654T, the type strains of two marine Roseobacter genera.</title>
        <authorList>
            <person name="Thrash J.C."/>
            <person name="Cho J.C."/>
            <person name="Ferriera S."/>
            <person name="Johnson J."/>
            <person name="Vergin K.L."/>
            <person name="Giovannoni S.J."/>
        </authorList>
    </citation>
    <scope>NUCLEOTIDE SEQUENCE [LARGE SCALE GENOMIC DNA]</scope>
    <source>
        <strain evidence="2 3">HTCC2654</strain>
    </source>
</reference>
<feature type="region of interest" description="Disordered" evidence="1">
    <location>
        <begin position="1"/>
        <end position="28"/>
    </location>
</feature>
<comment type="caution">
    <text evidence="2">The sequence shown here is derived from an EMBL/GenBank/DDBJ whole genome shotgun (WGS) entry which is preliminary data.</text>
</comment>
<dbReference type="Proteomes" id="UP000002931">
    <property type="component" value="Unassembled WGS sequence"/>
</dbReference>
<accession>A3VI18</accession>
<evidence type="ECO:0000313" key="3">
    <source>
        <dbReference type="Proteomes" id="UP000002931"/>
    </source>
</evidence>